<feature type="compositionally biased region" description="Basic and acidic residues" evidence="4">
    <location>
        <begin position="429"/>
        <end position="457"/>
    </location>
</feature>
<keyword evidence="3" id="KW-0560">Oxidoreductase</keyword>
<comment type="similarity">
    <text evidence="1">Belongs to the intradiol ring-cleavage dioxygenase family.</text>
</comment>
<accession>A0A7S4A9A1</accession>
<dbReference type="GO" id="GO:0008199">
    <property type="term" value="F:ferric iron binding"/>
    <property type="evidence" value="ECO:0007669"/>
    <property type="project" value="InterPro"/>
</dbReference>
<evidence type="ECO:0000313" key="7">
    <source>
        <dbReference type="EMBL" id="CAE0707583.1"/>
    </source>
</evidence>
<feature type="region of interest" description="Disordered" evidence="4">
    <location>
        <begin position="234"/>
        <end position="285"/>
    </location>
</feature>
<sequence length="501" mass="55754">MALPRRYSILRVLFFCYSCMVRNVVSCDVRQQQQQSQQQRQLQQQIGTKFLAMEGPYNPHLLFYGQLKDDLGQSVEGAQVQFWHADYHGNYYHPGDDLDGKELMSDSFSYFGTATTDNAGSFEFKTYRPGIYVSRPVTHIHFKVFYEGREILTSQFYFADENVQEWFDDMLILTLEETIDDDGNVLHHSSKEVVVNMNNGGYNKLTPTQVEGPFYPLVNFFNFSSDMTLGLPERFDDDDLIDEGTSTDNPTSTSQPSSEESTLIVSSTSRPTSHTGLGTSHTGLGGPEINNIEDFVVFLEEGNGIATIYGNHTLSLGNDTDADHDEEASIDILLDGNATIDGNYTLSLGNDTDADHDVEAFIDILLDDELSINGDGSDGDDDGISASRDFEALPPIDGNSTSNFHQVKNALTLPPTGTPTTNPTDGQNEPEKHSNNKKEDQEKPKTGVDNRDPKEENFVSTFIDATLSKFIVHTENAEQHKGEDSNSASSDDGMRFLRSRK</sequence>
<feature type="domain" description="Intradiol ring-cleavage dioxygenases" evidence="6">
    <location>
        <begin position="55"/>
        <end position="170"/>
    </location>
</feature>
<name>A0A7S4A9A1_9STRA</name>
<dbReference type="GO" id="GO:0016702">
    <property type="term" value="F:oxidoreductase activity, acting on single donors with incorporation of molecular oxygen, incorporation of two atoms of oxygen"/>
    <property type="evidence" value="ECO:0007669"/>
    <property type="project" value="InterPro"/>
</dbReference>
<dbReference type="InterPro" id="IPR015889">
    <property type="entry name" value="Intradiol_dOase_core"/>
</dbReference>
<feature type="region of interest" description="Disordered" evidence="4">
    <location>
        <begin position="373"/>
        <end position="460"/>
    </location>
</feature>
<keyword evidence="5" id="KW-0732">Signal</keyword>
<organism evidence="7">
    <name type="scientific">Pseudo-nitzschia australis</name>
    <dbReference type="NCBI Taxonomy" id="44445"/>
    <lineage>
        <taxon>Eukaryota</taxon>
        <taxon>Sar</taxon>
        <taxon>Stramenopiles</taxon>
        <taxon>Ochrophyta</taxon>
        <taxon>Bacillariophyta</taxon>
        <taxon>Bacillariophyceae</taxon>
        <taxon>Bacillariophycidae</taxon>
        <taxon>Bacillariales</taxon>
        <taxon>Bacillariaceae</taxon>
        <taxon>Pseudo-nitzschia</taxon>
    </lineage>
</organism>
<feature type="signal peptide" evidence="5">
    <location>
        <begin position="1"/>
        <end position="26"/>
    </location>
</feature>
<evidence type="ECO:0000256" key="4">
    <source>
        <dbReference type="SAM" id="MobiDB-lite"/>
    </source>
</evidence>
<proteinExistence type="inferred from homology"/>
<dbReference type="Gene3D" id="2.60.130.10">
    <property type="entry name" value="Aromatic compound dioxygenase"/>
    <property type="match status" value="1"/>
</dbReference>
<dbReference type="SUPFAM" id="SSF49482">
    <property type="entry name" value="Aromatic compound dioxygenase"/>
    <property type="match status" value="1"/>
</dbReference>
<gene>
    <name evidence="7" type="ORF">PAUS00366_LOCUS303</name>
</gene>
<dbReference type="InterPro" id="IPR050770">
    <property type="entry name" value="Intradiol_RC_Dioxygenase"/>
</dbReference>
<protein>
    <recommendedName>
        <fullName evidence="6">Intradiol ring-cleavage dioxygenases domain-containing protein</fullName>
    </recommendedName>
</protein>
<reference evidence="7" key="1">
    <citation type="submission" date="2021-01" db="EMBL/GenBank/DDBJ databases">
        <authorList>
            <person name="Corre E."/>
            <person name="Pelletier E."/>
            <person name="Niang G."/>
            <person name="Scheremetjew M."/>
            <person name="Finn R."/>
            <person name="Kale V."/>
            <person name="Holt S."/>
            <person name="Cochrane G."/>
            <person name="Meng A."/>
            <person name="Brown T."/>
            <person name="Cohen L."/>
        </authorList>
    </citation>
    <scope>NUCLEOTIDE SEQUENCE</scope>
    <source>
        <strain evidence="7">10249 10 AB</strain>
    </source>
</reference>
<feature type="compositionally biased region" description="Low complexity" evidence="4">
    <location>
        <begin position="272"/>
        <end position="282"/>
    </location>
</feature>
<evidence type="ECO:0000256" key="5">
    <source>
        <dbReference type="SAM" id="SignalP"/>
    </source>
</evidence>
<evidence type="ECO:0000256" key="2">
    <source>
        <dbReference type="ARBA" id="ARBA00022964"/>
    </source>
</evidence>
<evidence type="ECO:0000256" key="1">
    <source>
        <dbReference type="ARBA" id="ARBA00007825"/>
    </source>
</evidence>
<feature type="compositionally biased region" description="Low complexity" evidence="4">
    <location>
        <begin position="250"/>
        <end position="262"/>
    </location>
</feature>
<feature type="compositionally biased region" description="Low complexity" evidence="4">
    <location>
        <begin position="412"/>
        <end position="424"/>
    </location>
</feature>
<evidence type="ECO:0000256" key="3">
    <source>
        <dbReference type="ARBA" id="ARBA00023002"/>
    </source>
</evidence>
<dbReference type="AlphaFoldDB" id="A0A7S4A9A1"/>
<dbReference type="PANTHER" id="PTHR33711">
    <property type="entry name" value="DIOXYGENASE, PUTATIVE (AFU_ORTHOLOGUE AFUA_2G02910)-RELATED"/>
    <property type="match status" value="1"/>
</dbReference>
<evidence type="ECO:0000259" key="6">
    <source>
        <dbReference type="Pfam" id="PF00775"/>
    </source>
</evidence>
<feature type="compositionally biased region" description="Basic and acidic residues" evidence="4">
    <location>
        <begin position="475"/>
        <end position="484"/>
    </location>
</feature>
<feature type="region of interest" description="Disordered" evidence="4">
    <location>
        <begin position="474"/>
        <end position="501"/>
    </location>
</feature>
<dbReference type="Pfam" id="PF00775">
    <property type="entry name" value="Dioxygenase_C"/>
    <property type="match status" value="1"/>
</dbReference>
<dbReference type="InterPro" id="IPR000627">
    <property type="entry name" value="Intradiol_dOase_C"/>
</dbReference>
<dbReference type="EMBL" id="HBIX01000377">
    <property type="protein sequence ID" value="CAE0707583.1"/>
    <property type="molecule type" value="Transcribed_RNA"/>
</dbReference>
<feature type="chain" id="PRO_5031276862" description="Intradiol ring-cleavage dioxygenases domain-containing protein" evidence="5">
    <location>
        <begin position="27"/>
        <end position="501"/>
    </location>
</feature>
<dbReference type="PANTHER" id="PTHR33711:SF10">
    <property type="entry name" value="INTRADIOL RING-CLEAVAGE DIOXYGENASES DOMAIN-CONTAINING PROTEIN"/>
    <property type="match status" value="1"/>
</dbReference>
<keyword evidence="2" id="KW-0223">Dioxygenase</keyword>